<dbReference type="SUPFAM" id="SSF56235">
    <property type="entry name" value="N-terminal nucleophile aminohydrolases (Ntn hydrolases)"/>
    <property type="match status" value="1"/>
</dbReference>
<dbReference type="InterPro" id="IPR029055">
    <property type="entry name" value="Ntn_hydrolases_N"/>
</dbReference>
<protein>
    <submittedName>
        <fullName evidence="2">Gamma-glutamyltransferase</fullName>
    </submittedName>
</protein>
<dbReference type="InterPro" id="IPR043137">
    <property type="entry name" value="GGT_ssub_C"/>
</dbReference>
<keyword evidence="1" id="KW-1185">Reference proteome</keyword>
<dbReference type="WBParaSite" id="nRc.2.0.1.t44447-RA">
    <property type="protein sequence ID" value="nRc.2.0.1.t44447-RA"/>
    <property type="gene ID" value="nRc.2.0.1.g44447"/>
</dbReference>
<reference evidence="2" key="1">
    <citation type="submission" date="2022-11" db="UniProtKB">
        <authorList>
            <consortium name="WormBaseParasite"/>
        </authorList>
    </citation>
    <scope>IDENTIFICATION</scope>
</reference>
<evidence type="ECO:0000313" key="1">
    <source>
        <dbReference type="Proteomes" id="UP000887565"/>
    </source>
</evidence>
<sequence length="109" mass="11890">MWQANSLTSGINGTRTLSSVAQTIINIVKFGMDPKTAIDAPKIYCDRDSCEIERFDGVESLVHALKIETGVENFQIVEEKLAGIGVASKSQTKVQAYFESSIDGKASQY</sequence>
<dbReference type="AlphaFoldDB" id="A0A915L054"/>
<proteinExistence type="predicted"/>
<organism evidence="1 2">
    <name type="scientific">Romanomermis culicivorax</name>
    <name type="common">Nematode worm</name>
    <dbReference type="NCBI Taxonomy" id="13658"/>
    <lineage>
        <taxon>Eukaryota</taxon>
        <taxon>Metazoa</taxon>
        <taxon>Ecdysozoa</taxon>
        <taxon>Nematoda</taxon>
        <taxon>Enoplea</taxon>
        <taxon>Dorylaimia</taxon>
        <taxon>Mermithida</taxon>
        <taxon>Mermithoidea</taxon>
        <taxon>Mermithidae</taxon>
        <taxon>Romanomermis</taxon>
    </lineage>
</organism>
<name>A0A915L054_ROMCU</name>
<evidence type="ECO:0000313" key="2">
    <source>
        <dbReference type="WBParaSite" id="nRc.2.0.1.t44447-RA"/>
    </source>
</evidence>
<dbReference type="Gene3D" id="3.60.20.40">
    <property type="match status" value="1"/>
</dbReference>
<accession>A0A915L054</accession>
<dbReference type="Proteomes" id="UP000887565">
    <property type="component" value="Unplaced"/>
</dbReference>